<feature type="region of interest" description="Disordered" evidence="12">
    <location>
        <begin position="305"/>
        <end position="325"/>
    </location>
</feature>
<keyword evidence="3 13" id="KW-0812">Transmembrane</keyword>
<evidence type="ECO:0000256" key="5">
    <source>
        <dbReference type="ARBA" id="ARBA00022989"/>
    </source>
</evidence>
<comment type="pathway">
    <text evidence="11">Porphyrin-containing compound metabolism.</text>
</comment>
<dbReference type="InterPro" id="IPR003780">
    <property type="entry name" value="COX15/CtaA_fam"/>
</dbReference>
<gene>
    <name evidence="14" type="ORF">Q6348_09820</name>
</gene>
<dbReference type="Pfam" id="PF02628">
    <property type="entry name" value="COX15-CtaA"/>
    <property type="match status" value="1"/>
</dbReference>
<evidence type="ECO:0000256" key="10">
    <source>
        <dbReference type="ARBA" id="ARBA00023157"/>
    </source>
</evidence>
<sequence length="325" mass="33590">MNAQHSILHPSPTWTRRVLWANLVGQVTIVVTGGAVRLTGSGLGCSTWPECEPGQFTPIPHAATSIHPYIEFGNRTITGVLVVLAVAALWVVWRGPRRSRGMRALATVPLVGVLAQAVIGGLTVLVKLNPALVGSHFLISMVLVSASTALALRAGRPDTPPRWAVGGRTRALAVALVPLAAAVLVLGTVVTGAGPHSGDATRPSRYALDPVTVARVHSLSVWAYVAVLVTLALVLRRLRRRGGSDPALGGALRRTGDLLVISVVQGAIGYLQYLTGLPGALVGLHMLGASLMVVAQTAQLLALRPRTPAPSGAPDRPGAPAAAAA</sequence>
<evidence type="ECO:0000256" key="2">
    <source>
        <dbReference type="ARBA" id="ARBA00022475"/>
    </source>
</evidence>
<evidence type="ECO:0000256" key="4">
    <source>
        <dbReference type="ARBA" id="ARBA00022723"/>
    </source>
</evidence>
<accession>A0ABT9D9C0</accession>
<name>A0ABT9D9C0_9CELL</name>
<organism evidence="14 15">
    <name type="scientific">Actinotalea lenta</name>
    <dbReference type="NCBI Taxonomy" id="3064654"/>
    <lineage>
        <taxon>Bacteria</taxon>
        <taxon>Bacillati</taxon>
        <taxon>Actinomycetota</taxon>
        <taxon>Actinomycetes</taxon>
        <taxon>Micrococcales</taxon>
        <taxon>Cellulomonadaceae</taxon>
        <taxon>Actinotalea</taxon>
    </lineage>
</organism>
<keyword evidence="15" id="KW-1185">Reference proteome</keyword>
<evidence type="ECO:0000256" key="12">
    <source>
        <dbReference type="SAM" id="MobiDB-lite"/>
    </source>
</evidence>
<feature type="compositionally biased region" description="Low complexity" evidence="12">
    <location>
        <begin position="309"/>
        <end position="325"/>
    </location>
</feature>
<keyword evidence="5 13" id="KW-1133">Transmembrane helix</keyword>
<evidence type="ECO:0000256" key="6">
    <source>
        <dbReference type="ARBA" id="ARBA00023002"/>
    </source>
</evidence>
<evidence type="ECO:0000256" key="8">
    <source>
        <dbReference type="ARBA" id="ARBA00023133"/>
    </source>
</evidence>
<feature type="transmembrane region" description="Helical" evidence="13">
    <location>
        <begin position="105"/>
        <end position="126"/>
    </location>
</feature>
<keyword evidence="9 13" id="KW-0472">Membrane</keyword>
<evidence type="ECO:0000256" key="7">
    <source>
        <dbReference type="ARBA" id="ARBA00023004"/>
    </source>
</evidence>
<evidence type="ECO:0000256" key="3">
    <source>
        <dbReference type="ARBA" id="ARBA00022692"/>
    </source>
</evidence>
<comment type="subcellular location">
    <subcellularLocation>
        <location evidence="1">Membrane</location>
        <topology evidence="1">Multi-pass membrane protein</topology>
    </subcellularLocation>
</comment>
<keyword evidence="4" id="KW-0479">Metal-binding</keyword>
<dbReference type="EMBL" id="JAUQYP010000001">
    <property type="protein sequence ID" value="MDO8107490.1"/>
    <property type="molecule type" value="Genomic_DNA"/>
</dbReference>
<keyword evidence="10" id="KW-1015">Disulfide bond</keyword>
<evidence type="ECO:0000313" key="14">
    <source>
        <dbReference type="EMBL" id="MDO8107490.1"/>
    </source>
</evidence>
<keyword evidence="7" id="KW-0408">Iron</keyword>
<evidence type="ECO:0000313" key="15">
    <source>
        <dbReference type="Proteomes" id="UP001232536"/>
    </source>
</evidence>
<evidence type="ECO:0000256" key="11">
    <source>
        <dbReference type="ARBA" id="ARBA00023444"/>
    </source>
</evidence>
<dbReference type="InterPro" id="IPR050450">
    <property type="entry name" value="COX15/CtaA_HemeA_synthase"/>
</dbReference>
<dbReference type="Proteomes" id="UP001232536">
    <property type="component" value="Unassembled WGS sequence"/>
</dbReference>
<reference evidence="14 15" key="1">
    <citation type="submission" date="2023-07" db="EMBL/GenBank/DDBJ databases">
        <title>Description of novel actinomycetes strains, isolated from tidal flat sediment.</title>
        <authorList>
            <person name="Lu C."/>
        </authorList>
    </citation>
    <scope>NUCLEOTIDE SEQUENCE [LARGE SCALE GENOMIC DNA]</scope>
    <source>
        <strain evidence="14 15">SYSU T00b441</strain>
    </source>
</reference>
<protein>
    <submittedName>
        <fullName evidence="14">COX15/CtaA family protein</fullName>
    </submittedName>
</protein>
<proteinExistence type="predicted"/>
<feature type="transmembrane region" description="Helical" evidence="13">
    <location>
        <begin position="76"/>
        <end position="93"/>
    </location>
</feature>
<dbReference type="PANTHER" id="PTHR35457:SF1">
    <property type="entry name" value="HEME A SYNTHASE"/>
    <property type="match status" value="1"/>
</dbReference>
<feature type="transmembrane region" description="Helical" evidence="13">
    <location>
        <begin position="214"/>
        <end position="235"/>
    </location>
</feature>
<dbReference type="PANTHER" id="PTHR35457">
    <property type="entry name" value="HEME A SYNTHASE"/>
    <property type="match status" value="1"/>
</dbReference>
<keyword evidence="2" id="KW-1003">Cell membrane</keyword>
<evidence type="ECO:0000256" key="1">
    <source>
        <dbReference type="ARBA" id="ARBA00004141"/>
    </source>
</evidence>
<keyword evidence="8" id="KW-0350">Heme biosynthesis</keyword>
<evidence type="ECO:0000256" key="9">
    <source>
        <dbReference type="ARBA" id="ARBA00023136"/>
    </source>
</evidence>
<dbReference type="RefSeq" id="WP_304601111.1">
    <property type="nucleotide sequence ID" value="NZ_JAUQYO010000001.1"/>
</dbReference>
<feature type="transmembrane region" description="Helical" evidence="13">
    <location>
        <begin position="172"/>
        <end position="194"/>
    </location>
</feature>
<feature type="transmembrane region" description="Helical" evidence="13">
    <location>
        <begin position="132"/>
        <end position="152"/>
    </location>
</feature>
<keyword evidence="6" id="KW-0560">Oxidoreductase</keyword>
<evidence type="ECO:0000256" key="13">
    <source>
        <dbReference type="SAM" id="Phobius"/>
    </source>
</evidence>
<comment type="caution">
    <text evidence="14">The sequence shown here is derived from an EMBL/GenBank/DDBJ whole genome shotgun (WGS) entry which is preliminary data.</text>
</comment>